<organism evidence="1">
    <name type="scientific">hydrothermal vent metagenome</name>
    <dbReference type="NCBI Taxonomy" id="652676"/>
    <lineage>
        <taxon>unclassified sequences</taxon>
        <taxon>metagenomes</taxon>
        <taxon>ecological metagenomes</taxon>
    </lineage>
</organism>
<name>A0A3B1CTK9_9ZZZZ</name>
<accession>A0A3B1CTK9</accession>
<dbReference type="Pfam" id="PF24724">
    <property type="entry name" value="DUF7676"/>
    <property type="match status" value="1"/>
</dbReference>
<dbReference type="AlphaFoldDB" id="A0A3B1CTK9"/>
<gene>
    <name evidence="1" type="ORF">MNBD_NITROSPIRAE01-55</name>
</gene>
<dbReference type="InterPro" id="IPR056093">
    <property type="entry name" value="DUF7676"/>
</dbReference>
<proteinExistence type="predicted"/>
<protein>
    <submittedName>
        <fullName evidence="1">Uncharacterized protein</fullName>
    </submittedName>
</protein>
<evidence type="ECO:0000313" key="1">
    <source>
        <dbReference type="EMBL" id="VAX29831.1"/>
    </source>
</evidence>
<sequence length="188" mass="21844">MSSSQIVEEAGMGRLEVFSIDAEESTLFDLIEDIFTHYWQEIHFGVLVQGAVWEIKAPNAPKKISLLDGYVTVDFDSWHFHICIGTHQGSKKYPVDPELAAHRRTSRAELYRRLDGTCVPQSWALRFLNGREEQQMTIFLPNPFLTDKMKVTRHPDWSKLALWDHLRKKFLGLAPDDKDRHNNKIETH</sequence>
<reference evidence="1" key="1">
    <citation type="submission" date="2018-06" db="EMBL/GenBank/DDBJ databases">
        <authorList>
            <person name="Zhirakovskaya E."/>
        </authorList>
    </citation>
    <scope>NUCLEOTIDE SEQUENCE</scope>
</reference>
<dbReference type="EMBL" id="UOGF01000056">
    <property type="protein sequence ID" value="VAX29831.1"/>
    <property type="molecule type" value="Genomic_DNA"/>
</dbReference>